<keyword evidence="2 9" id="KW-0548">Nucleotidyltransferase</keyword>
<keyword evidence="5" id="KW-0460">Magnesium</keyword>
<gene>
    <name evidence="9" type="ORF">FHS31_001242</name>
</gene>
<sequence>MSDSTPSRPSPDLAAAVARADAHAPFLRRLIARRPEVVAALVSGGLAAAIAAGKSEDDDLGVALRRERQAVALAVALADLAGAPLEQVTRALSDFADSALDRAIGHALHSRYPDAEPRGLAALALGKQGSRELNYSSDIDPILLYDPPTLPHLAREEPAEAAQRLTRAILALLQEPSGEGIVLRVDLRLRPASEAAPLAVPIDAAIGHYETSALPWERAAMIRARAAAGDQTLGDRFLGQIQPFVWRRGLDYGAIGEMRALSRRIRAHHAQVQALGPGYDVKRGRGGIREVEFFAQIHQLIHGGRDPGLRTPATLDALAALAAAGWIGHDEAATLADAYRLLRTIEHRLQMVEDKQTHRIPIEADAIDNVARLGGYADGAAMLDDLRPRIEAVGAIYDGLEGEDDPGLPQEQEALNRQLATLGFTDPGAAGARIAEWRRGSVRTTRSTAAREALEKVLPSLVEAIGRAPAADEGLLRFDRLIDGLPSALNLFRLLEARPTLVALLATILGHAPALASDLARRANLLDGLIDATALEPPPSVDALIAEFGRPGAGDYEKLLDRVRLDVGERRFALGVQLLSGTRDPIAVGEGYGRVAEAAIAVLAGAAAAEFEAAHGKVPGGELVILALGRMGGGVLTHASDLDLIYLFTGDFLVESDGRRPLGATTYFQRLAQRVTAALSAPTASGPLYEVDTRLRPSGAQGLLAVSIESFQRYEAEDAWTWEHMALARARPLFGSAAARGQLQAVIDATLRRERDPVKLTADAARMRDEIAKHKPPAGPLDVKLIEGGLVDAEFAVHTLQLRDHIGFSPRLAEAARTLEAAGKLASGFDAAAALMTRMLIMLRLLAGPDGAPGSASQGLMAEACGYGAWEDLLAAYEEARVLIGGEWRRIAQGC</sequence>
<accession>A0ABX0TVM2</accession>
<evidence type="ECO:0000256" key="2">
    <source>
        <dbReference type="ARBA" id="ARBA00022695"/>
    </source>
</evidence>
<dbReference type="GO" id="GO:0008882">
    <property type="term" value="F:[glutamate-ammonia-ligase] adenylyltransferase activity"/>
    <property type="evidence" value="ECO:0007669"/>
    <property type="project" value="UniProtKB-EC"/>
</dbReference>
<dbReference type="InterPro" id="IPR013546">
    <property type="entry name" value="PII_UdlTrfase/GS_AdlTrfase"/>
</dbReference>
<keyword evidence="6" id="KW-0511">Multifunctional enzyme</keyword>
<proteinExistence type="predicted"/>
<dbReference type="Pfam" id="PF03710">
    <property type="entry name" value="GlnE"/>
    <property type="match status" value="2"/>
</dbReference>
<dbReference type="Gene3D" id="1.20.120.330">
    <property type="entry name" value="Nucleotidyltransferases domain 2"/>
    <property type="match status" value="2"/>
</dbReference>
<comment type="caution">
    <text evidence="9">The sequence shown here is derived from an EMBL/GenBank/DDBJ whole genome shotgun (WGS) entry which is preliminary data.</text>
</comment>
<feature type="domain" description="PII-uridylyltransferase/Glutamine-synthetase adenylyltransferase" evidence="8">
    <location>
        <begin position="263"/>
        <end position="396"/>
    </location>
</feature>
<evidence type="ECO:0000259" key="8">
    <source>
        <dbReference type="Pfam" id="PF08335"/>
    </source>
</evidence>
<keyword evidence="3" id="KW-0547">Nucleotide-binding</keyword>
<dbReference type="RefSeq" id="WP_167072490.1">
    <property type="nucleotide sequence ID" value="NZ_JAAOZC010000002.1"/>
</dbReference>
<dbReference type="Gene3D" id="3.30.460.10">
    <property type="entry name" value="Beta Polymerase, domain 2"/>
    <property type="match status" value="2"/>
</dbReference>
<keyword evidence="10" id="KW-1185">Reference proteome</keyword>
<feature type="domain" description="Glutamate-ammonia ligase adenylyltransferase repeated" evidence="7">
    <location>
        <begin position="504"/>
        <end position="740"/>
    </location>
</feature>
<dbReference type="SUPFAM" id="SSF81301">
    <property type="entry name" value="Nucleotidyltransferase"/>
    <property type="match status" value="2"/>
</dbReference>
<keyword evidence="1 9" id="KW-0808">Transferase</keyword>
<dbReference type="InterPro" id="IPR043519">
    <property type="entry name" value="NT_sf"/>
</dbReference>
<dbReference type="NCBIfam" id="NF008292">
    <property type="entry name" value="PRK11072.1"/>
    <property type="match status" value="1"/>
</dbReference>
<dbReference type="NCBIfam" id="NF010706">
    <property type="entry name" value="PRK14108.1"/>
    <property type="match status" value="1"/>
</dbReference>
<protein>
    <submittedName>
        <fullName evidence="9">Glutamate-ammonia-ligase adenylyltransferase</fullName>
        <ecNumber evidence="9">2.7.7.42</ecNumber>
    </submittedName>
</protein>
<dbReference type="Gene3D" id="1.20.120.1510">
    <property type="match status" value="1"/>
</dbReference>
<evidence type="ECO:0000313" key="9">
    <source>
        <dbReference type="EMBL" id="NIJ07646.1"/>
    </source>
</evidence>
<dbReference type="PANTHER" id="PTHR30621">
    <property type="entry name" value="GLUTAMINE SYNTHETASE ADENYLYLTRANSFERASE"/>
    <property type="match status" value="1"/>
</dbReference>
<organism evidence="9 10">
    <name type="scientific">Sphingomonas vulcanisoli</name>
    <dbReference type="NCBI Taxonomy" id="1658060"/>
    <lineage>
        <taxon>Bacteria</taxon>
        <taxon>Pseudomonadati</taxon>
        <taxon>Pseudomonadota</taxon>
        <taxon>Alphaproteobacteria</taxon>
        <taxon>Sphingomonadales</taxon>
        <taxon>Sphingomonadaceae</taxon>
        <taxon>Sphingomonas</taxon>
    </lineage>
</organism>
<evidence type="ECO:0000313" key="10">
    <source>
        <dbReference type="Proteomes" id="UP000727456"/>
    </source>
</evidence>
<evidence type="ECO:0000256" key="1">
    <source>
        <dbReference type="ARBA" id="ARBA00022679"/>
    </source>
</evidence>
<dbReference type="EC" id="2.7.7.42" evidence="9"/>
<evidence type="ECO:0000256" key="5">
    <source>
        <dbReference type="ARBA" id="ARBA00022842"/>
    </source>
</evidence>
<evidence type="ECO:0000256" key="6">
    <source>
        <dbReference type="ARBA" id="ARBA00023268"/>
    </source>
</evidence>
<keyword evidence="4" id="KW-0067">ATP-binding</keyword>
<feature type="domain" description="Glutamate-ammonia ligase adenylyltransferase repeated" evidence="7">
    <location>
        <begin position="45"/>
        <end position="239"/>
    </location>
</feature>
<name>A0ABX0TVM2_9SPHN</name>
<dbReference type="Proteomes" id="UP000727456">
    <property type="component" value="Unassembled WGS sequence"/>
</dbReference>
<dbReference type="InterPro" id="IPR023057">
    <property type="entry name" value="GlnE"/>
</dbReference>
<dbReference type="CDD" id="cd05401">
    <property type="entry name" value="NT_GlnE_GlnD_like"/>
    <property type="match status" value="2"/>
</dbReference>
<dbReference type="EMBL" id="JAAOZC010000002">
    <property type="protein sequence ID" value="NIJ07646.1"/>
    <property type="molecule type" value="Genomic_DNA"/>
</dbReference>
<reference evidence="9 10" key="1">
    <citation type="submission" date="2020-03" db="EMBL/GenBank/DDBJ databases">
        <title>Genomic Encyclopedia of Type Strains, Phase III (KMG-III): the genomes of soil and plant-associated and newly described type strains.</title>
        <authorList>
            <person name="Whitman W."/>
        </authorList>
    </citation>
    <scope>NUCLEOTIDE SEQUENCE [LARGE SCALE GENOMIC DNA]</scope>
    <source>
        <strain evidence="9 10">CECT 8804</strain>
    </source>
</reference>
<dbReference type="PANTHER" id="PTHR30621:SF0">
    <property type="entry name" value="BIFUNCTIONAL GLUTAMINE SYNTHETASE ADENYLYLTRANSFERASE_ADENYLYL-REMOVING ENZYME"/>
    <property type="match status" value="1"/>
</dbReference>
<evidence type="ECO:0000256" key="4">
    <source>
        <dbReference type="ARBA" id="ARBA00022840"/>
    </source>
</evidence>
<dbReference type="InterPro" id="IPR005190">
    <property type="entry name" value="GlnE_rpt_dom"/>
</dbReference>
<evidence type="ECO:0000259" key="7">
    <source>
        <dbReference type="Pfam" id="PF03710"/>
    </source>
</evidence>
<evidence type="ECO:0000256" key="3">
    <source>
        <dbReference type="ARBA" id="ARBA00022741"/>
    </source>
</evidence>
<dbReference type="SUPFAM" id="SSF81593">
    <property type="entry name" value="Nucleotidyltransferase substrate binding subunit/domain"/>
    <property type="match status" value="2"/>
</dbReference>
<dbReference type="Pfam" id="PF08335">
    <property type="entry name" value="GlnD_UR_UTase"/>
    <property type="match status" value="1"/>
</dbReference>